<proteinExistence type="predicted"/>
<evidence type="ECO:0000256" key="3">
    <source>
        <dbReference type="ARBA" id="ARBA00022729"/>
    </source>
</evidence>
<protein>
    <submittedName>
        <fullName evidence="7">Uncharacterized protein</fullName>
    </submittedName>
</protein>
<evidence type="ECO:0000313" key="8">
    <source>
        <dbReference type="Proteomes" id="UP000587527"/>
    </source>
</evidence>
<feature type="compositionally biased region" description="Gly residues" evidence="5">
    <location>
        <begin position="352"/>
        <end position="361"/>
    </location>
</feature>
<feature type="signal peptide" evidence="6">
    <location>
        <begin position="1"/>
        <end position="26"/>
    </location>
</feature>
<evidence type="ECO:0000256" key="5">
    <source>
        <dbReference type="SAM" id="MobiDB-lite"/>
    </source>
</evidence>
<dbReference type="AlphaFoldDB" id="A0A841BLS1"/>
<dbReference type="InterPro" id="IPR059100">
    <property type="entry name" value="TSP3_bac"/>
</dbReference>
<gene>
    <name evidence="7" type="ORF">F4553_001190</name>
</gene>
<sequence length="495" mass="50423">MSRRTLAITATLLLLATALTGFPASAAPEEAPVLKSLRLCDPTGCYLAWRVVDSDGDGVCDADEIVAGTDPYDARSHPGMALLVELTAARTLPSFEAGQGGFAVIPANVLAAWAKDGRSTDGVFAYATRADALARMGVSSELLAEWGLNPGRGLTIGVGLAAEVGQTPPLRVGSLAVTRASSGFGQPYGSSTVTGIKGADGLPAQLIAYANGVKGIATYAAGQTDTSFTDGNGAGIGGKTTITGKDGHGYPTMTEMVTDSNGQVESITRTSQVGDANYTQIYTDTTQYNRNSSGKVVSTTVTHTTSTTTKHGSGTVKTIKQCDAGGGNCQDVTQPPHGDGPGGGEPPAHGGASTGDHGGASHGPAEGIDPEPASGDNPGGHGDPDDDDPKDHGYIESDYAGPAFISQEQVDKTLRLRGAAVNVIQGWQAPGLDRDPKFPNLGVIMLVTDAGDTFTVLGEPDRVATAQPERRPDLPQPGQPGGSIPSGGCLFCYGG</sequence>
<keyword evidence="4" id="KW-0106">Calcium</keyword>
<feature type="chain" id="PRO_5032290193" evidence="6">
    <location>
        <begin position="27"/>
        <end position="495"/>
    </location>
</feature>
<comment type="subcellular location">
    <subcellularLocation>
        <location evidence="1">Secreted</location>
    </subcellularLocation>
</comment>
<dbReference type="InterPro" id="IPR018247">
    <property type="entry name" value="EF_Hand_1_Ca_BS"/>
</dbReference>
<keyword evidence="3 6" id="KW-0732">Signal</keyword>
<accession>A0A841BLS1</accession>
<comment type="caution">
    <text evidence="7">The sequence shown here is derived from an EMBL/GenBank/DDBJ whole genome shotgun (WGS) entry which is preliminary data.</text>
</comment>
<keyword evidence="8" id="KW-1185">Reference proteome</keyword>
<evidence type="ECO:0000256" key="2">
    <source>
        <dbReference type="ARBA" id="ARBA00022525"/>
    </source>
</evidence>
<dbReference type="Proteomes" id="UP000587527">
    <property type="component" value="Unassembled WGS sequence"/>
</dbReference>
<reference evidence="7 8" key="1">
    <citation type="submission" date="2020-08" db="EMBL/GenBank/DDBJ databases">
        <title>Sequencing the genomes of 1000 actinobacteria strains.</title>
        <authorList>
            <person name="Klenk H.-P."/>
        </authorList>
    </citation>
    <scope>NUCLEOTIDE SEQUENCE [LARGE SCALE GENOMIC DNA]</scope>
    <source>
        <strain evidence="7 8">DSM 45362</strain>
    </source>
</reference>
<keyword evidence="2" id="KW-0964">Secreted</keyword>
<dbReference type="Pfam" id="PF18884">
    <property type="entry name" value="TSP3_bac"/>
    <property type="match status" value="1"/>
</dbReference>
<dbReference type="RefSeq" id="WP_184833002.1">
    <property type="nucleotide sequence ID" value="NZ_JACHMN010000001.1"/>
</dbReference>
<evidence type="ECO:0000256" key="4">
    <source>
        <dbReference type="ARBA" id="ARBA00022837"/>
    </source>
</evidence>
<dbReference type="PROSITE" id="PS00018">
    <property type="entry name" value="EF_HAND_1"/>
    <property type="match status" value="1"/>
</dbReference>
<dbReference type="EMBL" id="JACHMN010000001">
    <property type="protein sequence ID" value="MBB5867811.1"/>
    <property type="molecule type" value="Genomic_DNA"/>
</dbReference>
<evidence type="ECO:0000313" key="7">
    <source>
        <dbReference type="EMBL" id="MBB5867811.1"/>
    </source>
</evidence>
<name>A0A841BLS1_9ACTN</name>
<evidence type="ECO:0000256" key="1">
    <source>
        <dbReference type="ARBA" id="ARBA00004613"/>
    </source>
</evidence>
<evidence type="ECO:0000256" key="6">
    <source>
        <dbReference type="SAM" id="SignalP"/>
    </source>
</evidence>
<organism evidence="7 8">
    <name type="scientific">Allocatelliglobosispora scoriae</name>
    <dbReference type="NCBI Taxonomy" id="643052"/>
    <lineage>
        <taxon>Bacteria</taxon>
        <taxon>Bacillati</taxon>
        <taxon>Actinomycetota</taxon>
        <taxon>Actinomycetes</taxon>
        <taxon>Micromonosporales</taxon>
        <taxon>Micromonosporaceae</taxon>
        <taxon>Allocatelliglobosispora</taxon>
    </lineage>
</organism>
<feature type="region of interest" description="Disordered" evidence="5">
    <location>
        <begin position="464"/>
        <end position="487"/>
    </location>
</feature>
<feature type="region of interest" description="Disordered" evidence="5">
    <location>
        <begin position="327"/>
        <end position="404"/>
    </location>
</feature>